<dbReference type="AlphaFoldDB" id="A0AAU9Y693"/>
<gene>
    <name evidence="1" type="ORF">PMEA_00013002</name>
</gene>
<name>A0AAU9Y693_9CNID</name>
<sequence length="69" mass="7627">MAARLNLDSDADDLELSCRVIGDYDTCLADVLEKTPSPVPKVFLFYGAEAYQTSYLLKKANLCPGIKVR</sequence>
<comment type="caution">
    <text evidence="1">The sequence shown here is derived from an EMBL/GenBank/DDBJ whole genome shotgun (WGS) entry which is preliminary data.</text>
</comment>
<evidence type="ECO:0000313" key="2">
    <source>
        <dbReference type="Proteomes" id="UP001159428"/>
    </source>
</evidence>
<evidence type="ECO:0000313" key="1">
    <source>
        <dbReference type="EMBL" id="CAH3170004.1"/>
    </source>
</evidence>
<accession>A0AAU9Y693</accession>
<keyword evidence="2" id="KW-1185">Reference proteome</keyword>
<organism evidence="1 2">
    <name type="scientific">Pocillopora meandrina</name>
    <dbReference type="NCBI Taxonomy" id="46732"/>
    <lineage>
        <taxon>Eukaryota</taxon>
        <taxon>Metazoa</taxon>
        <taxon>Cnidaria</taxon>
        <taxon>Anthozoa</taxon>
        <taxon>Hexacorallia</taxon>
        <taxon>Scleractinia</taxon>
        <taxon>Astrocoeniina</taxon>
        <taxon>Pocilloporidae</taxon>
        <taxon>Pocillopora</taxon>
    </lineage>
</organism>
<protein>
    <submittedName>
        <fullName evidence="1">Uncharacterized protein</fullName>
    </submittedName>
</protein>
<dbReference type="Proteomes" id="UP001159428">
    <property type="component" value="Unassembled WGS sequence"/>
</dbReference>
<reference evidence="1 2" key="1">
    <citation type="submission" date="2022-05" db="EMBL/GenBank/DDBJ databases">
        <authorList>
            <consortium name="Genoscope - CEA"/>
            <person name="William W."/>
        </authorList>
    </citation>
    <scope>NUCLEOTIDE SEQUENCE [LARGE SCALE GENOMIC DNA]</scope>
</reference>
<dbReference type="EMBL" id="CALNXJ010000228">
    <property type="protein sequence ID" value="CAH3170004.1"/>
    <property type="molecule type" value="Genomic_DNA"/>
</dbReference>
<proteinExistence type="predicted"/>